<dbReference type="GO" id="GO:0005813">
    <property type="term" value="C:centrosome"/>
    <property type="evidence" value="ECO:0007669"/>
    <property type="project" value="InterPro"/>
</dbReference>
<evidence type="ECO:0000256" key="1">
    <source>
        <dbReference type="SAM" id="Coils"/>
    </source>
</evidence>
<reference evidence="3 4" key="1">
    <citation type="submission" date="2022-05" db="EMBL/GenBank/DDBJ databases">
        <authorList>
            <consortium name="Genoscope - CEA"/>
            <person name="William W."/>
        </authorList>
    </citation>
    <scope>NUCLEOTIDE SEQUENCE [LARGE SCALE GENOMIC DNA]</scope>
</reference>
<dbReference type="GO" id="GO:0035148">
    <property type="term" value="P:tube formation"/>
    <property type="evidence" value="ECO:0007669"/>
    <property type="project" value="TreeGrafter"/>
</dbReference>
<feature type="region of interest" description="Disordered" evidence="2">
    <location>
        <begin position="169"/>
        <end position="221"/>
    </location>
</feature>
<comment type="caution">
    <text evidence="3">The sequence shown here is derived from an EMBL/GenBank/DDBJ whole genome shotgun (WGS) entry which is preliminary data.</text>
</comment>
<protein>
    <recommendedName>
        <fullName evidence="5">Serologically defined colon cancer antigen 8</fullName>
    </recommendedName>
</protein>
<feature type="coiled-coil region" evidence="1">
    <location>
        <begin position="108"/>
        <end position="142"/>
    </location>
</feature>
<accession>A0AAU9W6Z2</accession>
<gene>
    <name evidence="3" type="ORF">PMEA_00030936</name>
</gene>
<dbReference type="GO" id="GO:0005814">
    <property type="term" value="C:centriole"/>
    <property type="evidence" value="ECO:0007669"/>
    <property type="project" value="TreeGrafter"/>
</dbReference>
<dbReference type="PANTHER" id="PTHR34343">
    <property type="entry name" value="SEROLOGICALLY DEFINED COLON CANCER ANTIGEN 8"/>
    <property type="match status" value="1"/>
</dbReference>
<evidence type="ECO:0008006" key="5">
    <source>
        <dbReference type="Google" id="ProtNLM"/>
    </source>
</evidence>
<dbReference type="GO" id="GO:0030010">
    <property type="term" value="P:establishment of cell polarity"/>
    <property type="evidence" value="ECO:0007669"/>
    <property type="project" value="TreeGrafter"/>
</dbReference>
<evidence type="ECO:0000256" key="2">
    <source>
        <dbReference type="SAM" id="MobiDB-lite"/>
    </source>
</evidence>
<keyword evidence="4" id="KW-1185">Reference proteome</keyword>
<dbReference type="InterPro" id="IPR031887">
    <property type="entry name" value="SDCCAG8"/>
</dbReference>
<feature type="coiled-coil region" evidence="1">
    <location>
        <begin position="409"/>
        <end position="766"/>
    </location>
</feature>
<dbReference type="GO" id="GO:0001764">
    <property type="term" value="P:neuron migration"/>
    <property type="evidence" value="ECO:0007669"/>
    <property type="project" value="TreeGrafter"/>
</dbReference>
<dbReference type="Pfam" id="PF15964">
    <property type="entry name" value="CCCAP"/>
    <property type="match status" value="2"/>
</dbReference>
<dbReference type="AlphaFoldDB" id="A0AAU9W6Z2"/>
<keyword evidence="1" id="KW-0175">Coiled coil</keyword>
<dbReference type="Proteomes" id="UP001159428">
    <property type="component" value="Unassembled WGS sequence"/>
</dbReference>
<proteinExistence type="predicted"/>
<feature type="compositionally biased region" description="Polar residues" evidence="2">
    <location>
        <begin position="180"/>
        <end position="190"/>
    </location>
</feature>
<evidence type="ECO:0000313" key="3">
    <source>
        <dbReference type="EMBL" id="CAH3044112.1"/>
    </source>
</evidence>
<dbReference type="GO" id="GO:0007098">
    <property type="term" value="P:centrosome cycle"/>
    <property type="evidence" value="ECO:0007669"/>
    <property type="project" value="InterPro"/>
</dbReference>
<sequence length="798" mass="91953">MFDADEPISDYQKVIRERASQSLGPLRYALNSPVKSPGSRKYKGDSYSSAVTRLKTLLQQYNDSQILEPRAAATSQSVSDSISSVPDRSHLPNTDEVTQLLNNQFTVLQYLEGQVEFYKDALESLKQRAELVITENENLFDQLKTQAISQVLSTGEQSKSEVTRTISIRPHIGDPKQRLGRSQTEDSTISGDGDDDEVRQGQGTLPTVLHEHSKAQPVRGLKKMDRETMRTKELGLHDIVPSERDPRKSLMPSVMQRSALESSFGISNLDSQLFMSANERKFVNQLEEEVEKIRKLHEAKTRHLESLLYSTRDELEDYQRQLSELQAKLRAQKVLEDQRGQPALCVKCGHHSAVLSNTHSEAAIDTINQLTKERDDLMNMLTGQKAVLAEVRQREFEAYNQVKKSCHMVEQAQLEKAEAIIHVRQLREDLRKERERHENSMRMFSEKMDMERKKVQEACREEVSGLVKQIESSREARSALENQLERLTREKVDLMAELEQANSQILANASEISKANETMEKELEQTQIRLSTASQELHSVKATAQQAQREREQERIRLTSEMDELRRRLQEAEHSWMECKEDSIRFTERLNTAEREAKSAIAAKEKLEKTRAEDFEQLRKQSGQRDKQLTTLLQETETRHTQCRTELQQMLEAEIHVCNKMKEECKRLTQKLEDSAEKSSAKVQDANKECSKLKKKLDESVARRRTLEEQNTKKDKRIHELQSRLKQNDENTRKQVDQMCQLLATRNNLMKERKILSQEVEFLRKQLIAKIPSEPVTPFMETASNSSAEDPGRITEAK</sequence>
<feature type="region of interest" description="Disordered" evidence="2">
    <location>
        <begin position="774"/>
        <end position="798"/>
    </location>
</feature>
<dbReference type="PANTHER" id="PTHR34343:SF1">
    <property type="entry name" value="SEROLOGICALLY DEFINED COLON CANCER ANTIGEN 8"/>
    <property type="match status" value="1"/>
</dbReference>
<feature type="coiled-coil region" evidence="1">
    <location>
        <begin position="283"/>
        <end position="335"/>
    </location>
</feature>
<dbReference type="EMBL" id="CALNXJ010000007">
    <property type="protein sequence ID" value="CAH3044112.1"/>
    <property type="molecule type" value="Genomic_DNA"/>
</dbReference>
<evidence type="ECO:0000313" key="4">
    <source>
        <dbReference type="Proteomes" id="UP001159428"/>
    </source>
</evidence>
<name>A0AAU9W6Z2_9CNID</name>
<organism evidence="3 4">
    <name type="scientific">Pocillopora meandrina</name>
    <dbReference type="NCBI Taxonomy" id="46732"/>
    <lineage>
        <taxon>Eukaryota</taxon>
        <taxon>Metazoa</taxon>
        <taxon>Cnidaria</taxon>
        <taxon>Anthozoa</taxon>
        <taxon>Hexacorallia</taxon>
        <taxon>Scleractinia</taxon>
        <taxon>Astrocoeniina</taxon>
        <taxon>Pocilloporidae</taxon>
        <taxon>Pocillopora</taxon>
    </lineage>
</organism>